<evidence type="ECO:0000313" key="9">
    <source>
        <dbReference type="EMBL" id="AGS82029.1"/>
    </source>
</evidence>
<dbReference type="PANTHER" id="PTHR43493:SF5">
    <property type="entry name" value="DNA GYRASE SUBUNIT A, CHLOROPLASTIC_MITOCHONDRIAL"/>
    <property type="match status" value="1"/>
</dbReference>
<evidence type="ECO:0000256" key="4">
    <source>
        <dbReference type="ARBA" id="ARBA00023235"/>
    </source>
</evidence>
<dbReference type="InterPro" id="IPR013758">
    <property type="entry name" value="Topo_IIA_A/C_ab"/>
</dbReference>
<dbReference type="SUPFAM" id="SSF56719">
    <property type="entry name" value="Type II DNA topoisomerase"/>
    <property type="match status" value="1"/>
</dbReference>
<name>S5VMB5_9CAUD</name>
<organism evidence="9 10">
    <name type="scientific">Pseudomonas phage PaBG</name>
    <dbReference type="NCBI Taxonomy" id="1335230"/>
    <lineage>
        <taxon>Viruses</taxon>
        <taxon>Duplodnaviria</taxon>
        <taxon>Heunggongvirae</taxon>
        <taxon>Uroviricota</taxon>
        <taxon>Caudoviricetes</taxon>
        <taxon>Baikalvirus</taxon>
        <taxon>Baikalvirus PaBG</taxon>
    </lineage>
</organism>
<feature type="region of interest" description="Disordered" evidence="7">
    <location>
        <begin position="510"/>
        <end position="538"/>
    </location>
</feature>
<reference evidence="9 10" key="1">
    <citation type="journal article" date="2014" name="Genome Announc.">
        <title>Complete Genome Sequence of the Novel Giant Pseudomonas Phage PaBG.</title>
        <authorList>
            <person name="Sykilinda N.N."/>
            <person name="Bondar A.A."/>
            <person name="Gorshkova A.S."/>
            <person name="Kurochkina L.P."/>
            <person name="Kulikov E.E."/>
            <person name="Shneider M.M."/>
            <person name="Kadykov V.A."/>
            <person name="Solovjeva N.V."/>
            <person name="Kabilov M.R."/>
            <person name="Mesyanzhinov V.V."/>
            <person name="Vlassov V.V."/>
            <person name="Drukker V.V."/>
            <person name="Miroshnikov K.A."/>
        </authorList>
    </citation>
    <scope>NUCLEOTIDE SEQUENCE [LARGE SCALE GENOMIC DNA]</scope>
</reference>
<keyword evidence="6" id="KW-0175">Coiled coil</keyword>
<dbReference type="InterPro" id="IPR002205">
    <property type="entry name" value="Topo_IIA_dom_A"/>
</dbReference>
<evidence type="ECO:0000256" key="3">
    <source>
        <dbReference type="ARBA" id="ARBA00023125"/>
    </source>
</evidence>
<evidence type="ECO:0000256" key="7">
    <source>
        <dbReference type="SAM" id="MobiDB-lite"/>
    </source>
</evidence>
<evidence type="ECO:0000259" key="8">
    <source>
        <dbReference type="PROSITE" id="PS52040"/>
    </source>
</evidence>
<accession>S5VMB5</accession>
<feature type="active site" description="O-(5'-phospho-DNA)-tyrosine intermediate" evidence="5">
    <location>
        <position position="160"/>
    </location>
</feature>
<comment type="similarity">
    <text evidence="1">Belongs to the type II topoisomerase GyrA/ParC subunit family.</text>
</comment>
<dbReference type="SMART" id="SM00434">
    <property type="entry name" value="TOP4c"/>
    <property type="match status" value="1"/>
</dbReference>
<dbReference type="GO" id="GO:0003918">
    <property type="term" value="F:DNA topoisomerase type II (double strand cut, ATP-hydrolyzing) activity"/>
    <property type="evidence" value="ECO:0007669"/>
    <property type="project" value="UniProtKB-EC"/>
</dbReference>
<dbReference type="OrthoDB" id="20333at10239"/>
<dbReference type="Gene3D" id="1.10.268.10">
    <property type="entry name" value="Topoisomerase, domain 3"/>
    <property type="match status" value="1"/>
</dbReference>
<dbReference type="InterPro" id="IPR013760">
    <property type="entry name" value="Topo_IIA-like_dom_sf"/>
</dbReference>
<keyword evidence="4 5" id="KW-0413">Isomerase</keyword>
<dbReference type="Gene3D" id="3.90.199.10">
    <property type="entry name" value="Topoisomerase II, domain 5"/>
    <property type="match status" value="1"/>
</dbReference>
<keyword evidence="10" id="KW-1185">Reference proteome</keyword>
<feature type="domain" description="Topo IIA-type catalytic" evidence="8">
    <location>
        <begin position="76"/>
        <end position="538"/>
    </location>
</feature>
<evidence type="ECO:0000256" key="2">
    <source>
        <dbReference type="ARBA" id="ARBA00023029"/>
    </source>
</evidence>
<comment type="catalytic activity">
    <reaction evidence="5">
        <text>ATP-dependent breakage, passage and rejoining of double-stranded DNA.</text>
        <dbReference type="EC" id="5.6.2.2"/>
    </reaction>
</comment>
<dbReference type="GO" id="GO:0006265">
    <property type="term" value="P:DNA topological change"/>
    <property type="evidence" value="ECO:0007669"/>
    <property type="project" value="UniProtKB-UniRule"/>
</dbReference>
<dbReference type="GO" id="GO:0003677">
    <property type="term" value="F:DNA binding"/>
    <property type="evidence" value="ECO:0007669"/>
    <property type="project" value="UniProtKB-UniRule"/>
</dbReference>
<sequence length="538" mass="59451">MAKVKKTKKEKTRGAAAADVQIEVSNKKVKKGKGKVLHAEDRFPLKANTVQTTTIDQYTAEAMFTYGSYVVEDRAVPDIRDGLKPVHRSLLWSLAGLSLRPSSGYKKSARTVGDTIGKYHPHGDAAAYGAMVTIANTMPPAVDGQGNWGTPINPAAAQRYTEARMSKFSHMFLLDTKYLEVVPKVPNFSGDDVIPLFLPALLPYVLFNGNVPAPAYGVRAGNPSFSFKSVARVVIDMLNGKEFNAKQLAKVLKIQHPFGCEDITAGSQFAEMLKTGRGNIVYAPLMNADFKTRTIQIRSFVPAGLSSTKTIDKTLEKLSAINGVKKTFSKQGKKSKGSGPYGALFIVECGRNVGEDRFADIVEAVEKATTSSVNYRLGVTIRKAEEANEFKYLNYVDFFTKWINYRTKLEVRLIKYLTKRAERDLHINEVYLFAVENMEQLLKALPKVLVSNDPNAALAKALKIPVEDAIIILDRKVRQLAKLEAAALKEKIKELKDELKQLAKDLKAPGARAARDTEARVKSYLKNPDKNKSGLEFA</sequence>
<keyword evidence="2 5" id="KW-0799">Topoisomerase</keyword>
<dbReference type="Pfam" id="PF00521">
    <property type="entry name" value="DNA_topoisoIV"/>
    <property type="match status" value="1"/>
</dbReference>
<dbReference type="InterPro" id="IPR050220">
    <property type="entry name" value="Type_II_DNA_Topoisomerases"/>
</dbReference>
<gene>
    <name evidence="9" type="ORF">PaBG_00145</name>
</gene>
<dbReference type="PROSITE" id="PS52040">
    <property type="entry name" value="TOPO_IIA"/>
    <property type="match status" value="1"/>
</dbReference>
<evidence type="ECO:0000256" key="1">
    <source>
        <dbReference type="ARBA" id="ARBA00008263"/>
    </source>
</evidence>
<proteinExistence type="inferred from homology"/>
<evidence type="ECO:0000256" key="5">
    <source>
        <dbReference type="PROSITE-ProRule" id="PRU01384"/>
    </source>
</evidence>
<protein>
    <submittedName>
        <fullName evidence="9">DNA topoisomerase 4 subunit A</fullName>
    </submittedName>
</protein>
<dbReference type="RefSeq" id="YP_008433476.1">
    <property type="nucleotide sequence ID" value="NC_022096.1"/>
</dbReference>
<dbReference type="KEGG" id="vg:16574831"/>
<dbReference type="PANTHER" id="PTHR43493">
    <property type="entry name" value="DNA GYRASE/TOPOISOMERASE SUBUNIT A"/>
    <property type="match status" value="1"/>
</dbReference>
<dbReference type="GO" id="GO:0009330">
    <property type="term" value="C:DNA topoisomerase type II (double strand cut, ATP-hydrolyzing) complex"/>
    <property type="evidence" value="ECO:0007669"/>
    <property type="project" value="TreeGrafter"/>
</dbReference>
<dbReference type="EMBL" id="KF147891">
    <property type="protein sequence ID" value="AGS82029.1"/>
    <property type="molecule type" value="Genomic_DNA"/>
</dbReference>
<dbReference type="Gene3D" id="3.30.1360.40">
    <property type="match status" value="1"/>
</dbReference>
<dbReference type="InterPro" id="IPR013757">
    <property type="entry name" value="Topo_IIA_A_a_sf"/>
</dbReference>
<evidence type="ECO:0000313" key="10">
    <source>
        <dbReference type="Proteomes" id="UP000015545"/>
    </source>
</evidence>
<dbReference type="GO" id="GO:0005524">
    <property type="term" value="F:ATP binding"/>
    <property type="evidence" value="ECO:0007669"/>
    <property type="project" value="InterPro"/>
</dbReference>
<evidence type="ECO:0000256" key="6">
    <source>
        <dbReference type="SAM" id="Coils"/>
    </source>
</evidence>
<keyword evidence="3 5" id="KW-0238">DNA-binding</keyword>
<dbReference type="Proteomes" id="UP000015545">
    <property type="component" value="Segment"/>
</dbReference>
<feature type="coiled-coil region" evidence="6">
    <location>
        <begin position="478"/>
        <end position="505"/>
    </location>
</feature>